<name>A0A0W8G0X0_9ZZZZ</name>
<protein>
    <recommendedName>
        <fullName evidence="2">Nucleotidyl transferase AbiEii/AbiGii toxin family protein</fullName>
    </recommendedName>
</protein>
<dbReference type="EMBL" id="LNQE01000410">
    <property type="protein sequence ID" value="KUG26765.1"/>
    <property type="molecule type" value="Genomic_DNA"/>
</dbReference>
<reference evidence="1" key="1">
    <citation type="journal article" date="2015" name="Proc. Natl. Acad. Sci. U.S.A.">
        <title>Networks of energetic and metabolic interactions define dynamics in microbial communities.</title>
        <authorList>
            <person name="Embree M."/>
            <person name="Liu J.K."/>
            <person name="Al-Bassam M.M."/>
            <person name="Zengler K."/>
        </authorList>
    </citation>
    <scope>NUCLEOTIDE SEQUENCE</scope>
</reference>
<organism evidence="1">
    <name type="scientific">hydrocarbon metagenome</name>
    <dbReference type="NCBI Taxonomy" id="938273"/>
    <lineage>
        <taxon>unclassified sequences</taxon>
        <taxon>metagenomes</taxon>
        <taxon>ecological metagenomes</taxon>
    </lineage>
</organism>
<accession>A0A0W8G0X0</accession>
<dbReference type="Pfam" id="PF08843">
    <property type="entry name" value="AbiEii"/>
    <property type="match status" value="1"/>
</dbReference>
<evidence type="ECO:0008006" key="2">
    <source>
        <dbReference type="Google" id="ProtNLM"/>
    </source>
</evidence>
<gene>
    <name evidence="1" type="ORF">ASZ90_003394</name>
</gene>
<dbReference type="Gene3D" id="3.10.450.620">
    <property type="entry name" value="JHP933, nucleotidyltransferase-like core domain"/>
    <property type="match status" value="1"/>
</dbReference>
<proteinExistence type="predicted"/>
<comment type="caution">
    <text evidence="1">The sequence shown here is derived from an EMBL/GenBank/DDBJ whole genome shotgun (WGS) entry which is preliminary data.</text>
</comment>
<sequence length="261" mass="30708">MIPKSYITNWSRFAPWSNNHLIEQDLIIERALFNIFSDSTLHQNLAFRGGTAIHKLFFKPQPRYSEDIDLVQINPEPIGDLLTLIRKQLDFLGTANYKKTLHNNTLTFVFNTEYEPVVPAKLKIEINTREHFSVFGFKEIKREVNNQWFTENYIIRSYSLEELIATKLRALFQRRKGRDLFDIYYAANKTKLNIPNIIKAFHVYLENENLSISASEFIDNIEEKLTNELFTGDITGLIHPNIEYDHNIAWKLIKEKLIDKL</sequence>
<dbReference type="InterPro" id="IPR014942">
    <property type="entry name" value="AbiEii"/>
</dbReference>
<evidence type="ECO:0000313" key="1">
    <source>
        <dbReference type="EMBL" id="KUG26765.1"/>
    </source>
</evidence>
<dbReference type="AlphaFoldDB" id="A0A0W8G0X0"/>